<evidence type="ECO:0000256" key="1">
    <source>
        <dbReference type="SAM" id="MobiDB-lite"/>
    </source>
</evidence>
<feature type="compositionally biased region" description="Polar residues" evidence="1">
    <location>
        <begin position="795"/>
        <end position="816"/>
    </location>
</feature>
<dbReference type="AlphaFoldDB" id="A0AAP0G556"/>
<feature type="domain" description="PAP/OAS1 substrate-binding-related" evidence="3">
    <location>
        <begin position="172"/>
        <end position="364"/>
    </location>
</feature>
<dbReference type="InterPro" id="IPR058920">
    <property type="entry name" value="PAP-OAS1-bd-rel"/>
</dbReference>
<dbReference type="InterPro" id="IPR043519">
    <property type="entry name" value="NT_sf"/>
</dbReference>
<evidence type="ECO:0000259" key="2">
    <source>
        <dbReference type="Pfam" id="PF22600"/>
    </source>
</evidence>
<dbReference type="InterPro" id="IPR054708">
    <property type="entry name" value="MTPAP-like_central"/>
</dbReference>
<evidence type="ECO:0000259" key="3">
    <source>
        <dbReference type="Pfam" id="PF26180"/>
    </source>
</evidence>
<feature type="domain" description="Poly(A) RNA polymerase mitochondrial-like central palm" evidence="2">
    <location>
        <begin position="40"/>
        <end position="159"/>
    </location>
</feature>
<feature type="compositionally biased region" description="Basic and acidic residues" evidence="1">
    <location>
        <begin position="513"/>
        <end position="531"/>
    </location>
</feature>
<protein>
    <recommendedName>
        <fullName evidence="6">Polymerase nucleotidyl transferase domain-containing protein</fullName>
    </recommendedName>
</protein>
<dbReference type="CDD" id="cd05402">
    <property type="entry name" value="NT_PAP_TUTase"/>
    <property type="match status" value="1"/>
</dbReference>
<evidence type="ECO:0000313" key="4">
    <source>
        <dbReference type="EMBL" id="KAK8937480.1"/>
    </source>
</evidence>
<dbReference type="Gene3D" id="1.10.1410.10">
    <property type="match status" value="1"/>
</dbReference>
<proteinExistence type="predicted"/>
<name>A0AAP0G556_9ASPA</name>
<dbReference type="InterPro" id="IPR058921">
    <property type="entry name" value="PAP/OAS1-rel"/>
</dbReference>
<feature type="region of interest" description="Disordered" evidence="1">
    <location>
        <begin position="415"/>
        <end position="445"/>
    </location>
</feature>
<dbReference type="Pfam" id="PF26180">
    <property type="entry name" value="PAP-OAS1"/>
    <property type="match status" value="1"/>
</dbReference>
<feature type="region of interest" description="Disordered" evidence="1">
    <location>
        <begin position="787"/>
        <end position="839"/>
    </location>
</feature>
<dbReference type="PANTHER" id="PTHR45979">
    <property type="entry name" value="PAP/OAS1 SUBSTRATE-BINDING DOMAIN SUPERFAMILY"/>
    <property type="match status" value="1"/>
</dbReference>
<dbReference type="PANTHER" id="PTHR45979:SF2">
    <property type="entry name" value="PAP_OAS1 SUBSTRATE-BINDING DOMAIN SUPERFAMILY"/>
    <property type="match status" value="1"/>
</dbReference>
<organism evidence="4 5">
    <name type="scientific">Platanthera zijinensis</name>
    <dbReference type="NCBI Taxonomy" id="2320716"/>
    <lineage>
        <taxon>Eukaryota</taxon>
        <taxon>Viridiplantae</taxon>
        <taxon>Streptophyta</taxon>
        <taxon>Embryophyta</taxon>
        <taxon>Tracheophyta</taxon>
        <taxon>Spermatophyta</taxon>
        <taxon>Magnoliopsida</taxon>
        <taxon>Liliopsida</taxon>
        <taxon>Asparagales</taxon>
        <taxon>Orchidaceae</taxon>
        <taxon>Orchidoideae</taxon>
        <taxon>Orchideae</taxon>
        <taxon>Orchidinae</taxon>
        <taxon>Platanthera</taxon>
    </lineage>
</organism>
<dbReference type="EMBL" id="JBBWWQ010000010">
    <property type="protein sequence ID" value="KAK8937480.1"/>
    <property type="molecule type" value="Genomic_DNA"/>
</dbReference>
<accession>A0AAP0G556</accession>
<keyword evidence="5" id="KW-1185">Reference proteome</keyword>
<comment type="caution">
    <text evidence="4">The sequence shown here is derived from an EMBL/GenBank/DDBJ whole genome shotgun (WGS) entry which is preliminary data.</text>
</comment>
<dbReference type="SUPFAM" id="SSF81301">
    <property type="entry name" value="Nucleotidyltransferase"/>
    <property type="match status" value="1"/>
</dbReference>
<dbReference type="Proteomes" id="UP001418222">
    <property type="component" value="Unassembled WGS sequence"/>
</dbReference>
<dbReference type="Gene3D" id="3.30.460.10">
    <property type="entry name" value="Beta Polymerase, domain 2"/>
    <property type="match status" value="1"/>
</dbReference>
<evidence type="ECO:0008006" key="6">
    <source>
        <dbReference type="Google" id="ProtNLM"/>
    </source>
</evidence>
<dbReference type="Pfam" id="PF22600">
    <property type="entry name" value="MTPAP-like_central"/>
    <property type="match status" value="1"/>
</dbReference>
<reference evidence="4 5" key="1">
    <citation type="journal article" date="2022" name="Nat. Plants">
        <title>Genomes of leafy and leafless Platanthera orchids illuminate the evolution of mycoheterotrophy.</title>
        <authorList>
            <person name="Li M.H."/>
            <person name="Liu K.W."/>
            <person name="Li Z."/>
            <person name="Lu H.C."/>
            <person name="Ye Q.L."/>
            <person name="Zhang D."/>
            <person name="Wang J.Y."/>
            <person name="Li Y.F."/>
            <person name="Zhong Z.M."/>
            <person name="Liu X."/>
            <person name="Yu X."/>
            <person name="Liu D.K."/>
            <person name="Tu X.D."/>
            <person name="Liu B."/>
            <person name="Hao Y."/>
            <person name="Liao X.Y."/>
            <person name="Jiang Y.T."/>
            <person name="Sun W.H."/>
            <person name="Chen J."/>
            <person name="Chen Y.Q."/>
            <person name="Ai Y."/>
            <person name="Zhai J.W."/>
            <person name="Wu S.S."/>
            <person name="Zhou Z."/>
            <person name="Hsiao Y.Y."/>
            <person name="Wu W.L."/>
            <person name="Chen Y.Y."/>
            <person name="Lin Y.F."/>
            <person name="Hsu J.L."/>
            <person name="Li C.Y."/>
            <person name="Wang Z.W."/>
            <person name="Zhao X."/>
            <person name="Zhong W.Y."/>
            <person name="Ma X.K."/>
            <person name="Ma L."/>
            <person name="Huang J."/>
            <person name="Chen G.Z."/>
            <person name="Huang M.Z."/>
            <person name="Huang L."/>
            <person name="Peng D.H."/>
            <person name="Luo Y.B."/>
            <person name="Zou S.Q."/>
            <person name="Chen S.P."/>
            <person name="Lan S."/>
            <person name="Tsai W.C."/>
            <person name="Van de Peer Y."/>
            <person name="Liu Z.J."/>
        </authorList>
    </citation>
    <scope>NUCLEOTIDE SEQUENCE [LARGE SCALE GENOMIC DNA]</scope>
    <source>
        <strain evidence="4">Lor287</strain>
    </source>
</reference>
<feature type="compositionally biased region" description="Acidic residues" evidence="1">
    <location>
        <begin position="830"/>
        <end position="839"/>
    </location>
</feature>
<dbReference type="SUPFAM" id="SSF81631">
    <property type="entry name" value="PAP/OAS1 substrate-binding domain"/>
    <property type="match status" value="1"/>
</dbReference>
<feature type="region of interest" description="Disordered" evidence="1">
    <location>
        <begin position="509"/>
        <end position="540"/>
    </location>
</feature>
<evidence type="ECO:0000313" key="5">
    <source>
        <dbReference type="Proteomes" id="UP001418222"/>
    </source>
</evidence>
<gene>
    <name evidence="4" type="ORF">KSP39_PZI012774</name>
</gene>
<sequence length="839" mass="93067">MGDLQVYSLHLKGINGVIPGHTNPPAILPSMWRQAELATQEIIKHIQPTVVSEQRRKAVVEYVQKLIRGFVSSEVFPFGSVPLKTYLPDGDIDLTAIGIPNSEDALASDVRSILEGEEHNNDSEFEVKDVQYIQAEVKLVKCLVQNVVVDISFNQIGGLCTLCFLEQVDRFIGKEHLFKRSIILIKAWCYYESRILGAHHGLISTYALETLVLYIFHLFHSSLDGPLAVLYRFLDYYCKFDWDKYCISLHGPVSLSSLPELAVEAIDNDGGDLLLTEEFLRSCVDRFSVPVRGLESNSRNFIKKHLNIVDPLRESNNLGRSVSRGNFYRIRSAFTYGARKLERLLLLSSGSIAEEVYMFFMNTLDRHGGGERPDVQDLVPNLLGSPSVESNGVVLGPSVNKIDRDLNKKMKNVRISALDESEGRTAPSKHQNSNKMEPSGEVIGISSGRLFGDAKDLATETSNASTSSKENGDLDLRKAYGAPHLVFHPEHQARNGLNLDQFHSTSVPLTRDLSPHEEVASSKQPDSRETDSSSDSPHWLSDFSNNHLSRHLYGVEGNGISGPSSLPGEMSDLSGDYDMHLSGLNYALWCQEQILSSYFLPVHRSPQYSFYHRGRDVWSRGSMFTPVNSNALSPQPPFSSAARYSSMSQPFMSSSFNADDAPKTRGTGTYFPNTNYHANKERHSPGRPKIALPAYHMQRPQNNGQADLSHDSSLVEKGFHEPGVNSQPVFRGSGRGRLPARLDIPQWTSRPAFKAPPANANGILVSPEFGGLEFGSLGPVLVETPTKEHERRLDSSISHSQPVCSPASTSRKSGINSIKERALQSYQLKDEEDFPPLSG</sequence>